<protein>
    <recommendedName>
        <fullName evidence="1">HTH marR-type domain-containing protein</fullName>
    </recommendedName>
</protein>
<comment type="caution">
    <text evidence="2">The sequence shown here is derived from an EMBL/GenBank/DDBJ whole genome shotgun (WGS) entry which is preliminary data.</text>
</comment>
<dbReference type="AlphaFoldDB" id="A0A918CHY0"/>
<dbReference type="PANTHER" id="PTHR33164:SF95">
    <property type="entry name" value="TRANSCRIPTIONAL REGULATOR"/>
    <property type="match status" value="1"/>
</dbReference>
<dbReference type="Gene3D" id="1.10.10.10">
    <property type="entry name" value="Winged helix-like DNA-binding domain superfamily/Winged helix DNA-binding domain"/>
    <property type="match status" value="1"/>
</dbReference>
<gene>
    <name evidence="2" type="ORF">GCM10010196_15330</name>
</gene>
<dbReference type="EMBL" id="BMRJ01000001">
    <property type="protein sequence ID" value="GGR22566.1"/>
    <property type="molecule type" value="Genomic_DNA"/>
</dbReference>
<dbReference type="PROSITE" id="PS50995">
    <property type="entry name" value="HTH_MARR_2"/>
    <property type="match status" value="1"/>
</dbReference>
<dbReference type="Pfam" id="PF12802">
    <property type="entry name" value="MarR_2"/>
    <property type="match status" value="1"/>
</dbReference>
<dbReference type="InterPro" id="IPR039422">
    <property type="entry name" value="MarR/SlyA-like"/>
</dbReference>
<reference evidence="2" key="2">
    <citation type="submission" date="2020-09" db="EMBL/GenBank/DDBJ databases">
        <authorList>
            <person name="Sun Q."/>
            <person name="Ohkuma M."/>
        </authorList>
    </citation>
    <scope>NUCLEOTIDE SEQUENCE</scope>
    <source>
        <strain evidence="2">JCM 3346</strain>
    </source>
</reference>
<dbReference type="InterPro" id="IPR036390">
    <property type="entry name" value="WH_DNA-bd_sf"/>
</dbReference>
<reference evidence="2" key="1">
    <citation type="journal article" date="2014" name="Int. J. Syst. Evol. Microbiol.">
        <title>Complete genome sequence of Corynebacterium casei LMG S-19264T (=DSM 44701T), isolated from a smear-ripened cheese.</title>
        <authorList>
            <consortium name="US DOE Joint Genome Institute (JGI-PGF)"/>
            <person name="Walter F."/>
            <person name="Albersmeier A."/>
            <person name="Kalinowski J."/>
            <person name="Ruckert C."/>
        </authorList>
    </citation>
    <scope>NUCLEOTIDE SEQUENCE</scope>
    <source>
        <strain evidence="2">JCM 3346</strain>
    </source>
</reference>
<dbReference type="SUPFAM" id="SSF46785">
    <property type="entry name" value="Winged helix' DNA-binding domain"/>
    <property type="match status" value="1"/>
</dbReference>
<dbReference type="InterPro" id="IPR036388">
    <property type="entry name" value="WH-like_DNA-bd_sf"/>
</dbReference>
<evidence type="ECO:0000313" key="2">
    <source>
        <dbReference type="EMBL" id="GGR22566.1"/>
    </source>
</evidence>
<organism evidence="2 3">
    <name type="scientific">Agromyces mediolanus</name>
    <name type="common">Corynebacterium mediolanum</name>
    <dbReference type="NCBI Taxonomy" id="41986"/>
    <lineage>
        <taxon>Bacteria</taxon>
        <taxon>Bacillati</taxon>
        <taxon>Actinomycetota</taxon>
        <taxon>Actinomycetes</taxon>
        <taxon>Micrococcales</taxon>
        <taxon>Microbacteriaceae</taxon>
        <taxon>Agromyces</taxon>
    </lineage>
</organism>
<dbReference type="PRINTS" id="PR00598">
    <property type="entry name" value="HTHMARR"/>
</dbReference>
<dbReference type="RefSeq" id="WP_229781576.1">
    <property type="nucleotide sequence ID" value="NZ_BMRJ01000001.1"/>
</dbReference>
<dbReference type="InterPro" id="IPR000835">
    <property type="entry name" value="HTH_MarR-typ"/>
</dbReference>
<evidence type="ECO:0000313" key="3">
    <source>
        <dbReference type="Proteomes" id="UP000610303"/>
    </source>
</evidence>
<sequence length="139" mass="14734">MASDFASLPTWVLSSAATRSHQLLHAALAEAGVTGYEYRCLSALAAADQLSQTQLGAAAALDARDVTHTVRALETRGLVSRVRDPGHGRRQLVSLSDAGRRALERAAEVIAEVQETVFGGLTSGERVTLLALLERLARA</sequence>
<dbReference type="PANTHER" id="PTHR33164">
    <property type="entry name" value="TRANSCRIPTIONAL REGULATOR, MARR FAMILY"/>
    <property type="match status" value="1"/>
</dbReference>
<dbReference type="Proteomes" id="UP000610303">
    <property type="component" value="Unassembled WGS sequence"/>
</dbReference>
<dbReference type="GO" id="GO:0003700">
    <property type="term" value="F:DNA-binding transcription factor activity"/>
    <property type="evidence" value="ECO:0007669"/>
    <property type="project" value="InterPro"/>
</dbReference>
<evidence type="ECO:0000259" key="1">
    <source>
        <dbReference type="PROSITE" id="PS50995"/>
    </source>
</evidence>
<feature type="domain" description="HTH marR-type" evidence="1">
    <location>
        <begin position="1"/>
        <end position="138"/>
    </location>
</feature>
<dbReference type="SMART" id="SM00347">
    <property type="entry name" value="HTH_MARR"/>
    <property type="match status" value="1"/>
</dbReference>
<accession>A0A918CHY0</accession>
<keyword evidence="3" id="KW-1185">Reference proteome</keyword>
<name>A0A918CHY0_AGRME</name>
<proteinExistence type="predicted"/>
<dbReference type="GO" id="GO:0006950">
    <property type="term" value="P:response to stress"/>
    <property type="evidence" value="ECO:0007669"/>
    <property type="project" value="TreeGrafter"/>
</dbReference>